<evidence type="ECO:0000259" key="1">
    <source>
        <dbReference type="Pfam" id="PF18962"/>
    </source>
</evidence>
<dbReference type="EMBL" id="JAHYXK010000007">
    <property type="protein sequence ID" value="MBW7467543.1"/>
    <property type="molecule type" value="Genomic_DNA"/>
</dbReference>
<proteinExistence type="predicted"/>
<dbReference type="Proteomes" id="UP000813018">
    <property type="component" value="Unassembled WGS sequence"/>
</dbReference>
<sequence>MKYIFRLSYYILITLITDYIANEAIAQTPGLIFKPAANGGNKILDPNGDGYVSKTSTGFTGTNDERSTYSEVPYHPFPAMASEVVGDLVTGTGGGHTDLVPSQSAGATGSPIAAYFDGKNLMFRIRLGKQSTASKGYSVMIDSDNRFGNLISASSPSNTPNPGFEFEVVLASNFDVSLYDHRNRPNGGSKIWTGSIDQYFQKSIAASKATGDDDYFYDFYIPLTAFANGITADTKLRMTGITITSAQSGISGTVSDVGGVNFSGTYGGEARNAWSDVINSFPSVTLNELQNGGFTSTTILAKPPVISSTIFTSSTSISGTSTEAAGSVIRLYQNGVLICGGTLACPTVSSSGTWTLSGIPFGTLTGGVQITATVTAAGKPASVASVAVDVIPLASFCTATVPPVITGISTGGTKSLRGTTSYPGSQVIKLYQNGSTVSTISYTVNATGTSAPYTWDLSTIASPVALPEGMWAVTTTPTGACESFKSNEVCYNGNGNGSFNDAVVTITSVTYNDNTTSTSPSVNKDIKIISGTVNPTGDAIYIYKNGERTIYTVAGTATWQINVTGLSLATGDVLTARSIKSGVKNGNYNCGDIASNRSNFLTVTAVTSTPTISGTYCTTGSITSVSGACKEPAGTTVQLYNAANNATIGNPATVSIGGSWTVNVTIANGISFYAIATATGKTPSARSATVTLRSPESNAGLAITSTPVIEGTTSLSGTAPSGTDKIITLYIAGSPYGTTTATNGTWSFTNISPLEFFSGADLYVTVKTASSCESAPSPVVNVQCQAPASDFTVTSSIVSPTKACYDSTVSLNLSDSENGIIYNMYIFKDGVYTRTGSSVLGTGKPITLVSCPLTIDPTVLQVTATKVGSVNCEPHVGSAVTVGVYPQVPNTYDIAATTTSGCPGLSTTISVTNAATGYSYQLYNITTSTFIGTAIEPTVAGNISFPAITVHSTADYSVYIKSVSTQCGTENINSKYVSIIITGPTVTQQVTQSASKVCVGGSASFSFTGQAEYTYSLINKATNSQVGSSVPGSNGGTVTLATGALNTAGVYNYRILVTGNGCSSYLVTEPTVEATTGNPATVSAGANATVCGTSYTLQGSDPEPGTGTWTQTSGPSGATIVNPSNPNSLITGLISGAYQFTWTVTSSCGTSFSNSSTVTITINCPAIYSVKSTKFVNEYVNGEVLATVSDEDGGVLSAALVSGILPAGSTLNTSSGEIRITDVSALVAGNYVFTVRTTDARGIITNSVVGIRMYATEGSPTPLPFAVELTSFTAIYANNKVNLKWVTASEEENDRFDVESSINGRDFDLAGTVKGKGSTNHTTHYTFTDAQVTGGTIYYRLKQTDFDGKYTYSKIVAVTVAEPEVIKLYAYPNPFLDRFSVLYTAKQTEHAEIVMLDSSGRQVHMLKVLLAEGSNDIKIVPPFNLSRGFYIVKISGGSSNISLKIFKK</sequence>
<dbReference type="Gene3D" id="2.60.40.10">
    <property type="entry name" value="Immunoglobulins"/>
    <property type="match status" value="1"/>
</dbReference>
<name>A0ABS7CUL8_9BACT</name>
<dbReference type="NCBIfam" id="TIGR04183">
    <property type="entry name" value="Por_Secre_tail"/>
    <property type="match status" value="1"/>
</dbReference>
<accession>A0ABS7CUL8</accession>
<dbReference type="RefSeq" id="WP_219877413.1">
    <property type="nucleotide sequence ID" value="NZ_JAHYXK010000007.1"/>
</dbReference>
<dbReference type="InterPro" id="IPR013783">
    <property type="entry name" value="Ig-like_fold"/>
</dbReference>
<evidence type="ECO:0000313" key="2">
    <source>
        <dbReference type="EMBL" id="MBW7467543.1"/>
    </source>
</evidence>
<comment type="caution">
    <text evidence="2">The sequence shown here is derived from an EMBL/GenBank/DDBJ whole genome shotgun (WGS) entry which is preliminary data.</text>
</comment>
<dbReference type="Pfam" id="PF22352">
    <property type="entry name" value="K319L-like_PKD"/>
    <property type="match status" value="1"/>
</dbReference>
<gene>
    <name evidence="2" type="ORF">K0O23_10720</name>
</gene>
<dbReference type="Pfam" id="PF18962">
    <property type="entry name" value="Por_Secre_tail"/>
    <property type="match status" value="1"/>
</dbReference>
<evidence type="ECO:0000313" key="3">
    <source>
        <dbReference type="Proteomes" id="UP000813018"/>
    </source>
</evidence>
<protein>
    <submittedName>
        <fullName evidence="2">T9SS type A sorting domain-containing protein</fullName>
    </submittedName>
</protein>
<organism evidence="2 3">
    <name type="scientific">Pontibacter aydingkolensis</name>
    <dbReference type="NCBI Taxonomy" id="1911536"/>
    <lineage>
        <taxon>Bacteria</taxon>
        <taxon>Pseudomonadati</taxon>
        <taxon>Bacteroidota</taxon>
        <taxon>Cytophagia</taxon>
        <taxon>Cytophagales</taxon>
        <taxon>Hymenobacteraceae</taxon>
        <taxon>Pontibacter</taxon>
    </lineage>
</organism>
<reference evidence="2 3" key="1">
    <citation type="journal article" date="2016" name="Int. J. Syst. Evol. Microbiol.">
        <title>Pontibacter aydingkolensis sp. nov., isolated from soil of a salt lake.</title>
        <authorList>
            <person name="Osman G."/>
            <person name="Zhang T."/>
            <person name="Lou K."/>
            <person name="Gao Y."/>
            <person name="Chang W."/>
            <person name="Lin Q."/>
            <person name="Yang H.M."/>
            <person name="Huo X.D."/>
            <person name="Wang N."/>
        </authorList>
    </citation>
    <scope>NUCLEOTIDE SEQUENCE [LARGE SCALE GENOMIC DNA]</scope>
    <source>
        <strain evidence="2 3">KACC 19255</strain>
    </source>
</reference>
<keyword evidence="3" id="KW-1185">Reference proteome</keyword>
<dbReference type="InterPro" id="IPR026444">
    <property type="entry name" value="Secre_tail"/>
</dbReference>
<feature type="domain" description="Secretion system C-terminal sorting" evidence="1">
    <location>
        <begin position="1371"/>
        <end position="1444"/>
    </location>
</feature>